<dbReference type="InterPro" id="IPR000531">
    <property type="entry name" value="Beta-barrel_TonB"/>
</dbReference>
<evidence type="ECO:0000313" key="12">
    <source>
        <dbReference type="EMBL" id="SMD36911.1"/>
    </source>
</evidence>
<dbReference type="GO" id="GO:0044718">
    <property type="term" value="P:siderophore transmembrane transport"/>
    <property type="evidence" value="ECO:0007669"/>
    <property type="project" value="TreeGrafter"/>
</dbReference>
<dbReference type="GO" id="GO:0009279">
    <property type="term" value="C:cell outer membrane"/>
    <property type="evidence" value="ECO:0007669"/>
    <property type="project" value="UniProtKB-SubCell"/>
</dbReference>
<dbReference type="GO" id="GO:0015344">
    <property type="term" value="F:siderophore uptake transmembrane transporter activity"/>
    <property type="evidence" value="ECO:0007669"/>
    <property type="project" value="TreeGrafter"/>
</dbReference>
<dbReference type="PANTHER" id="PTHR30069:SF29">
    <property type="entry name" value="HEMOGLOBIN AND HEMOGLOBIN-HAPTOGLOBIN-BINDING PROTEIN 1-RELATED"/>
    <property type="match status" value="1"/>
</dbReference>
<evidence type="ECO:0000256" key="9">
    <source>
        <dbReference type="ARBA" id="ARBA00023237"/>
    </source>
</evidence>
<evidence type="ECO:0000256" key="8">
    <source>
        <dbReference type="ARBA" id="ARBA00023170"/>
    </source>
</evidence>
<proteinExistence type="inferred from homology"/>
<dbReference type="Pfam" id="PF13715">
    <property type="entry name" value="CarbopepD_reg_2"/>
    <property type="match status" value="1"/>
</dbReference>
<dbReference type="PANTHER" id="PTHR30069">
    <property type="entry name" value="TONB-DEPENDENT OUTER MEMBRANE RECEPTOR"/>
    <property type="match status" value="1"/>
</dbReference>
<keyword evidence="5" id="KW-0732">Signal</keyword>
<keyword evidence="3 10" id="KW-1134">Transmembrane beta strand</keyword>
<organism evidence="12 13">
    <name type="scientific">Reichenbachiella faecimaris</name>
    <dbReference type="NCBI Taxonomy" id="692418"/>
    <lineage>
        <taxon>Bacteria</taxon>
        <taxon>Pseudomonadati</taxon>
        <taxon>Bacteroidota</taxon>
        <taxon>Cytophagia</taxon>
        <taxon>Cytophagales</taxon>
        <taxon>Reichenbachiellaceae</taxon>
        <taxon>Reichenbachiella</taxon>
    </lineage>
</organism>
<keyword evidence="13" id="KW-1185">Reference proteome</keyword>
<evidence type="ECO:0000256" key="4">
    <source>
        <dbReference type="ARBA" id="ARBA00022692"/>
    </source>
</evidence>
<keyword evidence="7 10" id="KW-0472">Membrane</keyword>
<dbReference type="EMBL" id="FWYF01000003">
    <property type="protein sequence ID" value="SMD36911.1"/>
    <property type="molecule type" value="Genomic_DNA"/>
</dbReference>
<dbReference type="Gene3D" id="2.60.40.1120">
    <property type="entry name" value="Carboxypeptidase-like, regulatory domain"/>
    <property type="match status" value="1"/>
</dbReference>
<evidence type="ECO:0000256" key="7">
    <source>
        <dbReference type="ARBA" id="ARBA00023136"/>
    </source>
</evidence>
<comment type="similarity">
    <text evidence="10">Belongs to the TonB-dependent receptor family.</text>
</comment>
<keyword evidence="9 10" id="KW-0998">Cell outer membrane</keyword>
<keyword evidence="2 10" id="KW-0813">Transport</keyword>
<feature type="domain" description="TonB-dependent receptor-like beta-barrel" evidence="11">
    <location>
        <begin position="315"/>
        <end position="758"/>
    </location>
</feature>
<evidence type="ECO:0000256" key="6">
    <source>
        <dbReference type="ARBA" id="ARBA00023077"/>
    </source>
</evidence>
<keyword evidence="4 10" id="KW-0812">Transmembrane</keyword>
<evidence type="ECO:0000256" key="5">
    <source>
        <dbReference type="ARBA" id="ARBA00022729"/>
    </source>
</evidence>
<dbReference type="Proteomes" id="UP000192472">
    <property type="component" value="Unassembled WGS sequence"/>
</dbReference>
<evidence type="ECO:0000256" key="2">
    <source>
        <dbReference type="ARBA" id="ARBA00022448"/>
    </source>
</evidence>
<evidence type="ECO:0000259" key="11">
    <source>
        <dbReference type="Pfam" id="PF00593"/>
    </source>
</evidence>
<dbReference type="SUPFAM" id="SSF49464">
    <property type="entry name" value="Carboxypeptidase regulatory domain-like"/>
    <property type="match status" value="1"/>
</dbReference>
<gene>
    <name evidence="12" type="ORF">SAMN04488029_3139</name>
</gene>
<protein>
    <submittedName>
        <fullName evidence="12">TonB-dependent Receptor Plug Domain</fullName>
    </submittedName>
</protein>
<dbReference type="InterPro" id="IPR008969">
    <property type="entry name" value="CarboxyPept-like_regulatory"/>
</dbReference>
<dbReference type="OrthoDB" id="9758870at2"/>
<reference evidence="12 13" key="1">
    <citation type="submission" date="2017-04" db="EMBL/GenBank/DDBJ databases">
        <authorList>
            <person name="Afonso C.L."/>
            <person name="Miller P.J."/>
            <person name="Scott M.A."/>
            <person name="Spackman E."/>
            <person name="Goraichik I."/>
            <person name="Dimitrov K.M."/>
            <person name="Suarez D.L."/>
            <person name="Swayne D.E."/>
        </authorList>
    </citation>
    <scope>NUCLEOTIDE SEQUENCE [LARGE SCALE GENOMIC DNA]</scope>
    <source>
        <strain evidence="12 13">DSM 26133</strain>
    </source>
</reference>
<dbReference type="SUPFAM" id="SSF56935">
    <property type="entry name" value="Porins"/>
    <property type="match status" value="1"/>
</dbReference>
<evidence type="ECO:0000256" key="1">
    <source>
        <dbReference type="ARBA" id="ARBA00004571"/>
    </source>
</evidence>
<accession>A0A1W2GK02</accession>
<dbReference type="InterPro" id="IPR039426">
    <property type="entry name" value="TonB-dep_rcpt-like"/>
</dbReference>
<sequence>MYETLTHRKLRCLFVLLFSLSSLTYSPLFSQSYKAKLAGRVTSNWTGEGLVGVNVYIPSLKKGTITDANGNYEITIPLGTFVIEYSRVGLGKQEAKIDFLKDRTLNLEMSEKTLELDEFVIYSEKADANVKSLDVGKNSLSIEKINSLPSFMGEPDVIKSLMLLPGVSTVGEGSSGFNVRGGGIDQNLVLQDGGLLFNSSHVFGFFSSFNPLVVKNATLYKSGIPSSYGGRLSSLLDVELRDGSYRKYNVSGGVGLVSSKLALDGPIIKDKISVLLGGRVFYTDWLLKRVNNIDVKNSSASFQDFNAKVSYLVNDNCQISYSGYLSGDGFSFASDTTFSWQTANHVLKWNQMFSEKISLNTTALIGKYSYQIENESTVNDFRIESEIEYKSLKSSLVYKLGESNTLNFGFETLLYDFSPGERKPLSTSSPVEAKSIEKERSLESSIFLEDQIKINNKLSIRPGIRFSRFDNFGAGSDFIYGVGDSKNNANIIDTVYYDKGETIASYQGFEPRVVLNYTIDDFNSIKMSYNRTRQYLHLISNTAAATPTDFWKTSNKYIKPEIGDQYSIGFFRNWSNNAIESSVELYRKKADNILDYKDGAVLLMNENIESELIPGSSEAYGVEIFVNKKIGLTTGWISYTYSRTYRTVSGEYDDEKINLGNRYPANYDKPHDITMAINHKFSPIVEVGTNFTYSTGRPLTVPLSAYNVANLTGVANFSLRNQDRIPDYYRLDVSMTIKSKPRINRKWDYSWTFSIYNLLGRRNAYSVFFINKLGVPPKAYKLSVLGHAFPSLTFNFNF</sequence>
<dbReference type="STRING" id="692418.SAMN04488029_3139"/>
<dbReference type="AlphaFoldDB" id="A0A1W2GK02"/>
<keyword evidence="8 12" id="KW-0675">Receptor</keyword>
<name>A0A1W2GK02_REIFA</name>
<evidence type="ECO:0000256" key="3">
    <source>
        <dbReference type="ARBA" id="ARBA00022452"/>
    </source>
</evidence>
<keyword evidence="6" id="KW-0798">TonB box</keyword>
<dbReference type="Gene3D" id="2.40.170.20">
    <property type="entry name" value="TonB-dependent receptor, beta-barrel domain"/>
    <property type="match status" value="1"/>
</dbReference>
<evidence type="ECO:0000256" key="10">
    <source>
        <dbReference type="PROSITE-ProRule" id="PRU01360"/>
    </source>
</evidence>
<dbReference type="InterPro" id="IPR037066">
    <property type="entry name" value="Plug_dom_sf"/>
</dbReference>
<comment type="subcellular location">
    <subcellularLocation>
        <location evidence="1 10">Cell outer membrane</location>
        <topology evidence="1 10">Multi-pass membrane protein</topology>
    </subcellularLocation>
</comment>
<dbReference type="InterPro" id="IPR036942">
    <property type="entry name" value="Beta-barrel_TonB_sf"/>
</dbReference>
<dbReference type="Gene3D" id="2.170.130.10">
    <property type="entry name" value="TonB-dependent receptor, plug domain"/>
    <property type="match status" value="1"/>
</dbReference>
<dbReference type="Pfam" id="PF00593">
    <property type="entry name" value="TonB_dep_Rec_b-barrel"/>
    <property type="match status" value="1"/>
</dbReference>
<evidence type="ECO:0000313" key="13">
    <source>
        <dbReference type="Proteomes" id="UP000192472"/>
    </source>
</evidence>
<dbReference type="PROSITE" id="PS52016">
    <property type="entry name" value="TONB_DEPENDENT_REC_3"/>
    <property type="match status" value="1"/>
</dbReference>